<feature type="coiled-coil region" evidence="1">
    <location>
        <begin position="67"/>
        <end position="94"/>
    </location>
</feature>
<accession>A0A382CIR1</accession>
<dbReference type="GO" id="GO:0006289">
    <property type="term" value="P:nucleotide-excision repair"/>
    <property type="evidence" value="ECO:0007669"/>
    <property type="project" value="InterPro"/>
</dbReference>
<evidence type="ECO:0000313" key="3">
    <source>
        <dbReference type="EMBL" id="SVB25702.1"/>
    </source>
</evidence>
<sequence length="110" mass="12790">MYADKITESMQITIDITEKRRQKQEAYNKQHGVVPKTIYRKIAPSLAPVELDEMIEVAEEVPIYETVTNLEEKINELEQEMREAAEILKFERAADLRDRINELRGQLGKG</sequence>
<dbReference type="GO" id="GO:0016887">
    <property type="term" value="F:ATP hydrolysis activity"/>
    <property type="evidence" value="ECO:0007669"/>
    <property type="project" value="InterPro"/>
</dbReference>
<dbReference type="InterPro" id="IPR024759">
    <property type="entry name" value="UvrB_YAD/RRR_dom"/>
</dbReference>
<dbReference type="PROSITE" id="PS50151">
    <property type="entry name" value="UVR"/>
    <property type="match status" value="1"/>
</dbReference>
<dbReference type="InterPro" id="IPR036876">
    <property type="entry name" value="UVR_dom_sf"/>
</dbReference>
<dbReference type="Gene3D" id="4.10.860.10">
    <property type="entry name" value="UVR domain"/>
    <property type="match status" value="1"/>
</dbReference>
<dbReference type="EMBL" id="UINC01034603">
    <property type="protein sequence ID" value="SVB25702.1"/>
    <property type="molecule type" value="Genomic_DNA"/>
</dbReference>
<proteinExistence type="predicted"/>
<gene>
    <name evidence="3" type="ORF">METZ01_LOCUS178556</name>
</gene>
<dbReference type="GO" id="GO:0003677">
    <property type="term" value="F:DNA binding"/>
    <property type="evidence" value="ECO:0007669"/>
    <property type="project" value="InterPro"/>
</dbReference>
<dbReference type="GO" id="GO:0005524">
    <property type="term" value="F:ATP binding"/>
    <property type="evidence" value="ECO:0007669"/>
    <property type="project" value="InterPro"/>
</dbReference>
<dbReference type="Pfam" id="PF12344">
    <property type="entry name" value="UvrB"/>
    <property type="match status" value="1"/>
</dbReference>
<dbReference type="SUPFAM" id="SSF46600">
    <property type="entry name" value="C-terminal UvrC-binding domain of UvrB"/>
    <property type="match status" value="1"/>
</dbReference>
<dbReference type="InterPro" id="IPR004807">
    <property type="entry name" value="UvrB"/>
</dbReference>
<dbReference type="Pfam" id="PF02151">
    <property type="entry name" value="UVR"/>
    <property type="match status" value="1"/>
</dbReference>
<keyword evidence="1" id="KW-0175">Coiled coil</keyword>
<organism evidence="3">
    <name type="scientific">marine metagenome</name>
    <dbReference type="NCBI Taxonomy" id="408172"/>
    <lineage>
        <taxon>unclassified sequences</taxon>
        <taxon>metagenomes</taxon>
        <taxon>ecological metagenomes</taxon>
    </lineage>
</organism>
<dbReference type="PANTHER" id="PTHR24029:SF0">
    <property type="entry name" value="UVRABC SYSTEM PROTEIN B"/>
    <property type="match status" value="1"/>
</dbReference>
<reference evidence="3" key="1">
    <citation type="submission" date="2018-05" db="EMBL/GenBank/DDBJ databases">
        <authorList>
            <person name="Lanie J.A."/>
            <person name="Ng W.-L."/>
            <person name="Kazmierczak K.M."/>
            <person name="Andrzejewski T.M."/>
            <person name="Davidsen T.M."/>
            <person name="Wayne K.J."/>
            <person name="Tettelin H."/>
            <person name="Glass J.I."/>
            <person name="Rusch D."/>
            <person name="Podicherti R."/>
            <person name="Tsui H.-C.T."/>
            <person name="Winkler M.E."/>
        </authorList>
    </citation>
    <scope>NUCLEOTIDE SEQUENCE</scope>
</reference>
<evidence type="ECO:0000259" key="2">
    <source>
        <dbReference type="PROSITE" id="PS50151"/>
    </source>
</evidence>
<feature type="domain" description="UVR" evidence="2">
    <location>
        <begin position="71"/>
        <end position="106"/>
    </location>
</feature>
<protein>
    <recommendedName>
        <fullName evidence="2">UVR domain-containing protein</fullName>
    </recommendedName>
</protein>
<dbReference type="InterPro" id="IPR001943">
    <property type="entry name" value="UVR_dom"/>
</dbReference>
<dbReference type="GO" id="GO:0009380">
    <property type="term" value="C:excinuclease repair complex"/>
    <property type="evidence" value="ECO:0007669"/>
    <property type="project" value="InterPro"/>
</dbReference>
<dbReference type="PANTHER" id="PTHR24029">
    <property type="entry name" value="UVRABC SYSTEM PROTEIN B"/>
    <property type="match status" value="1"/>
</dbReference>
<name>A0A382CIR1_9ZZZZ</name>
<evidence type="ECO:0000256" key="1">
    <source>
        <dbReference type="SAM" id="Coils"/>
    </source>
</evidence>
<dbReference type="AlphaFoldDB" id="A0A382CIR1"/>